<sequence length="409" mass="45026">MWYRRRGLSLTAGRTKVLSEHDIGEFLKTKDFMNIVSLYVTEQEIPVRTQISPRTKRPSVGPVGGDPSSDSSPSVKKPNLRAGLNLNVDPNVDAHPNVNTHPDVTAQSNTWDSFIVRPFTSTYQSCLESSPTLNASTKKKLPVIRSHVRRSPRQHKDSSSSISPLQHASSLAPIHVVPLASLPPQIPQPSKVTKLPETLASRRSLNFVEPEQVKEKQPVTEGIEVVGGKEKLQVRSDQLGVKSEGKQPVTEGSEVVRGKEKLQVRSDQLGVKSEGKQVKQQQGNRKALATNKRKEKAAECESEKSKGKGKEPAAEKSKGKGKKPASEKTKGKGKETASEKKKGKGKETASEKRKIKGKETASEKRKRKGKEISASNTRKRKASETESESESEDQYEDSDNDDELTDTEL</sequence>
<dbReference type="EMBL" id="JBDFQZ010000012">
    <property type="protein sequence ID" value="KAK9672054.1"/>
    <property type="molecule type" value="Genomic_DNA"/>
</dbReference>
<evidence type="ECO:0000313" key="3">
    <source>
        <dbReference type="Proteomes" id="UP001443914"/>
    </source>
</evidence>
<organism evidence="2 3">
    <name type="scientific">Saponaria officinalis</name>
    <name type="common">Common soapwort</name>
    <name type="synonym">Lychnis saponaria</name>
    <dbReference type="NCBI Taxonomy" id="3572"/>
    <lineage>
        <taxon>Eukaryota</taxon>
        <taxon>Viridiplantae</taxon>
        <taxon>Streptophyta</taxon>
        <taxon>Embryophyta</taxon>
        <taxon>Tracheophyta</taxon>
        <taxon>Spermatophyta</taxon>
        <taxon>Magnoliopsida</taxon>
        <taxon>eudicotyledons</taxon>
        <taxon>Gunneridae</taxon>
        <taxon>Pentapetalae</taxon>
        <taxon>Caryophyllales</taxon>
        <taxon>Caryophyllaceae</taxon>
        <taxon>Caryophylleae</taxon>
        <taxon>Saponaria</taxon>
    </lineage>
</organism>
<dbReference type="PROSITE" id="PS00018">
    <property type="entry name" value="EF_HAND_1"/>
    <property type="match status" value="1"/>
</dbReference>
<feature type="compositionally biased region" description="Basic and acidic residues" evidence="1">
    <location>
        <begin position="296"/>
        <end position="363"/>
    </location>
</feature>
<evidence type="ECO:0000256" key="1">
    <source>
        <dbReference type="SAM" id="MobiDB-lite"/>
    </source>
</evidence>
<proteinExistence type="predicted"/>
<name>A0AAW1H7M7_SAPOF</name>
<feature type="compositionally biased region" description="Low complexity" evidence="1">
    <location>
        <begin position="58"/>
        <end position="77"/>
    </location>
</feature>
<dbReference type="Proteomes" id="UP001443914">
    <property type="component" value="Unassembled WGS sequence"/>
</dbReference>
<comment type="caution">
    <text evidence="2">The sequence shown here is derived from an EMBL/GenBank/DDBJ whole genome shotgun (WGS) entry which is preliminary data.</text>
</comment>
<keyword evidence="3" id="KW-1185">Reference proteome</keyword>
<protein>
    <submittedName>
        <fullName evidence="2">Uncharacterized protein</fullName>
    </submittedName>
</protein>
<accession>A0AAW1H7M7</accession>
<feature type="region of interest" description="Disordered" evidence="1">
    <location>
        <begin position="236"/>
        <end position="409"/>
    </location>
</feature>
<feature type="compositionally biased region" description="Acidic residues" evidence="1">
    <location>
        <begin position="385"/>
        <end position="409"/>
    </location>
</feature>
<gene>
    <name evidence="2" type="ORF">RND81_12G072900</name>
</gene>
<feature type="region of interest" description="Disordered" evidence="1">
    <location>
        <begin position="49"/>
        <end position="85"/>
    </location>
</feature>
<dbReference type="InterPro" id="IPR018247">
    <property type="entry name" value="EF_Hand_1_Ca_BS"/>
</dbReference>
<feature type="compositionally biased region" description="Basic and acidic residues" evidence="1">
    <location>
        <begin position="254"/>
        <end position="264"/>
    </location>
</feature>
<dbReference type="AlphaFoldDB" id="A0AAW1H7M7"/>
<reference evidence="2" key="1">
    <citation type="submission" date="2024-03" db="EMBL/GenBank/DDBJ databases">
        <title>WGS assembly of Saponaria officinalis var. Norfolk2.</title>
        <authorList>
            <person name="Jenkins J."/>
            <person name="Shu S."/>
            <person name="Grimwood J."/>
            <person name="Barry K."/>
            <person name="Goodstein D."/>
            <person name="Schmutz J."/>
            <person name="Leebens-Mack J."/>
            <person name="Osbourn A."/>
        </authorList>
    </citation>
    <scope>NUCLEOTIDE SEQUENCE [LARGE SCALE GENOMIC DNA]</scope>
    <source>
        <strain evidence="2">JIC</strain>
    </source>
</reference>
<evidence type="ECO:0000313" key="2">
    <source>
        <dbReference type="EMBL" id="KAK9672054.1"/>
    </source>
</evidence>